<name>A0A1I7WL76_HETBA</name>
<reference evidence="2" key="1">
    <citation type="submission" date="2016-11" db="UniProtKB">
        <authorList>
            <consortium name="WormBaseParasite"/>
        </authorList>
    </citation>
    <scope>IDENTIFICATION</scope>
</reference>
<dbReference type="WBParaSite" id="Hba_05813">
    <property type="protein sequence ID" value="Hba_05813"/>
    <property type="gene ID" value="Hba_05813"/>
</dbReference>
<keyword evidence="1" id="KW-1185">Reference proteome</keyword>
<protein>
    <submittedName>
        <fullName evidence="2">Pecanex-like protein</fullName>
    </submittedName>
</protein>
<evidence type="ECO:0000313" key="1">
    <source>
        <dbReference type="Proteomes" id="UP000095283"/>
    </source>
</evidence>
<organism evidence="1 2">
    <name type="scientific">Heterorhabditis bacteriophora</name>
    <name type="common">Entomopathogenic nematode worm</name>
    <dbReference type="NCBI Taxonomy" id="37862"/>
    <lineage>
        <taxon>Eukaryota</taxon>
        <taxon>Metazoa</taxon>
        <taxon>Ecdysozoa</taxon>
        <taxon>Nematoda</taxon>
        <taxon>Chromadorea</taxon>
        <taxon>Rhabditida</taxon>
        <taxon>Rhabditina</taxon>
        <taxon>Rhabditomorpha</taxon>
        <taxon>Strongyloidea</taxon>
        <taxon>Heterorhabditidae</taxon>
        <taxon>Heterorhabditis</taxon>
    </lineage>
</organism>
<sequence>MQIPDYNYVNSSYQFSQIVSQTLSVSISMVSTCVSSPKMSGDPLGVNFNIIKQISPSPTSPQEHENVKDSLQSNSPGLDLSISMDCSEVTVASAVSSEKARIRQQSAMLDKWLMANGGNLYPCPVQMKMTYIQVSINVFDNSVFGNGILKQILCTIVFSFSRFCYVSHPL</sequence>
<accession>A0A1I7WL76</accession>
<proteinExistence type="predicted"/>
<dbReference type="AlphaFoldDB" id="A0A1I7WL76"/>
<evidence type="ECO:0000313" key="2">
    <source>
        <dbReference type="WBParaSite" id="Hba_05813"/>
    </source>
</evidence>
<dbReference type="Proteomes" id="UP000095283">
    <property type="component" value="Unplaced"/>
</dbReference>